<dbReference type="EMBL" id="NWSV01000001">
    <property type="protein sequence ID" value="PDT06187.1"/>
    <property type="molecule type" value="Genomic_DNA"/>
</dbReference>
<keyword evidence="1" id="KW-0808">Transferase</keyword>
<comment type="caution">
    <text evidence="1">The sequence shown here is derived from an EMBL/GenBank/DDBJ whole genome shotgun (WGS) entry which is preliminary data.</text>
</comment>
<dbReference type="RefSeq" id="WP_097610273.1">
    <property type="nucleotide sequence ID" value="NZ_NWSV01000001.1"/>
</dbReference>
<reference evidence="1 2" key="1">
    <citation type="submission" date="2017-09" db="EMBL/GenBank/DDBJ databases">
        <title>Comparative genomics of rhizobia isolated from Phaseolus vulgaris in China.</title>
        <authorList>
            <person name="Tong W."/>
        </authorList>
    </citation>
    <scope>NUCLEOTIDE SEQUENCE [LARGE SCALE GENOMIC DNA]</scope>
    <source>
        <strain evidence="1 2">C5</strain>
    </source>
</reference>
<gene>
    <name evidence="1" type="ORF">CO666_00785</name>
</gene>
<accession>A0A2A6JIN7</accession>
<keyword evidence="2" id="KW-1185">Reference proteome</keyword>
<dbReference type="Pfam" id="PF10127">
    <property type="entry name" value="RlaP"/>
    <property type="match status" value="1"/>
</dbReference>
<dbReference type="GO" id="GO:0016740">
    <property type="term" value="F:transferase activity"/>
    <property type="evidence" value="ECO:0007669"/>
    <property type="project" value="UniProtKB-KW"/>
</dbReference>
<dbReference type="AlphaFoldDB" id="A0A2A6JIN7"/>
<dbReference type="Proteomes" id="UP000220768">
    <property type="component" value="Unassembled WGS sequence"/>
</dbReference>
<name>A0A2A6JIN7_9HYPH</name>
<dbReference type="PANTHER" id="PTHR34817">
    <property type="entry name" value="NUCLEOTIDYLTRANSFERASE"/>
    <property type="match status" value="1"/>
</dbReference>
<dbReference type="InterPro" id="IPR018775">
    <property type="entry name" value="RlaP"/>
</dbReference>
<sequence>MRADGGMDGFDPEAVKEIRSRLASVREQGIRIGFAIESGSRAWGFPSPDSDYDCRFVYIRPVKHHLALASARDVIEFPIIGDIDTGGWDLRKALLLALKGNAVVVEWLKSPIVYEEEAGFRSRLGDLLDLIMVPEKVAAHYVGLMRQHFQSQGEGPIRLKKLLYTIRPAIALEWMRQSSFRVLPPMNMLECLEAISVAPDLRTAILDLVHVKKQTREMGEGLPPTLVQSFLQNSFERYSGILREFDRDPDRDQRAQHLADKFYVQEVLQRDS</sequence>
<dbReference type="PANTHER" id="PTHR34817:SF2">
    <property type="entry name" value="NUCLEOTIDYLTRANSFERASE"/>
    <property type="match status" value="1"/>
</dbReference>
<protein>
    <submittedName>
        <fullName evidence="1">Nucleotidyltransferase</fullName>
    </submittedName>
</protein>
<evidence type="ECO:0000313" key="2">
    <source>
        <dbReference type="Proteomes" id="UP000220768"/>
    </source>
</evidence>
<proteinExistence type="predicted"/>
<evidence type="ECO:0000313" key="1">
    <source>
        <dbReference type="EMBL" id="PDT06187.1"/>
    </source>
</evidence>
<organism evidence="1 2">
    <name type="scientific">Rhizobium chutanense</name>
    <dbReference type="NCBI Taxonomy" id="2035448"/>
    <lineage>
        <taxon>Bacteria</taxon>
        <taxon>Pseudomonadati</taxon>
        <taxon>Pseudomonadota</taxon>
        <taxon>Alphaproteobacteria</taxon>
        <taxon>Hyphomicrobiales</taxon>
        <taxon>Rhizobiaceae</taxon>
        <taxon>Rhizobium/Agrobacterium group</taxon>
        <taxon>Rhizobium</taxon>
    </lineage>
</organism>